<keyword evidence="2" id="KW-0805">Transcription regulation</keyword>
<gene>
    <name evidence="7" type="ORF">SAMN04488563_2695</name>
</gene>
<dbReference type="InterPro" id="IPR039538">
    <property type="entry name" value="BetI_C"/>
</dbReference>
<evidence type="ECO:0000256" key="2">
    <source>
        <dbReference type="ARBA" id="ARBA00023015"/>
    </source>
</evidence>
<reference evidence="8" key="1">
    <citation type="submission" date="2016-10" db="EMBL/GenBank/DDBJ databases">
        <authorList>
            <person name="Varghese N."/>
            <person name="Submissions S."/>
        </authorList>
    </citation>
    <scope>NUCLEOTIDE SEQUENCE [LARGE SCALE GENOMIC DNA]</scope>
    <source>
        <strain evidence="8">DSM 45079</strain>
    </source>
</reference>
<dbReference type="Pfam" id="PF00440">
    <property type="entry name" value="TetR_N"/>
    <property type="match status" value="1"/>
</dbReference>
<evidence type="ECO:0000256" key="4">
    <source>
        <dbReference type="ARBA" id="ARBA00023163"/>
    </source>
</evidence>
<dbReference type="STRING" id="419479.SAMN04488563_2695"/>
<evidence type="ECO:0000313" key="8">
    <source>
        <dbReference type="Proteomes" id="UP000182977"/>
    </source>
</evidence>
<keyword evidence="4" id="KW-0804">Transcription</keyword>
<dbReference type="GO" id="GO:0003700">
    <property type="term" value="F:DNA-binding transcription factor activity"/>
    <property type="evidence" value="ECO:0007669"/>
    <property type="project" value="TreeGrafter"/>
</dbReference>
<keyword evidence="1" id="KW-0678">Repressor</keyword>
<dbReference type="SUPFAM" id="SSF46689">
    <property type="entry name" value="Homeodomain-like"/>
    <property type="match status" value="1"/>
</dbReference>
<dbReference type="GO" id="GO:0000976">
    <property type="term" value="F:transcription cis-regulatory region binding"/>
    <property type="evidence" value="ECO:0007669"/>
    <property type="project" value="TreeGrafter"/>
</dbReference>
<sequence length="201" mass="21499">MGHREELLAAAQRLLAEKGFAHITARDLVAESGTNLASIGYHFGSKDALLNAAIIDSFDHWDNHIEAAMQARSGDTPLDRLEAFLAGLQSGQDGNRPMMVASLQAIAQFEYAPQLRDDLARTYAETRRELAALVYERDPSAIDDETARTVGSMALCLINGMVLQWLIDPAAAPSAADLAAALRALAQPGATGGGRSRVDAR</sequence>
<feature type="domain" description="HTH tetR-type" evidence="6">
    <location>
        <begin position="1"/>
        <end position="61"/>
    </location>
</feature>
<dbReference type="PRINTS" id="PR00455">
    <property type="entry name" value="HTHTETR"/>
</dbReference>
<dbReference type="OrthoDB" id="2356263at2"/>
<dbReference type="PROSITE" id="PS50977">
    <property type="entry name" value="HTH_TETR_2"/>
    <property type="match status" value="1"/>
</dbReference>
<dbReference type="InterPro" id="IPR036271">
    <property type="entry name" value="Tet_transcr_reg_TetR-rel_C_sf"/>
</dbReference>
<proteinExistence type="predicted"/>
<dbReference type="Gene3D" id="1.10.357.10">
    <property type="entry name" value="Tetracycline Repressor, domain 2"/>
    <property type="match status" value="1"/>
</dbReference>
<evidence type="ECO:0000256" key="1">
    <source>
        <dbReference type="ARBA" id="ARBA00022491"/>
    </source>
</evidence>
<dbReference type="PANTHER" id="PTHR30055:SF234">
    <property type="entry name" value="HTH-TYPE TRANSCRIPTIONAL REGULATOR BETI"/>
    <property type="match status" value="1"/>
</dbReference>
<dbReference type="InterPro" id="IPR050109">
    <property type="entry name" value="HTH-type_TetR-like_transc_reg"/>
</dbReference>
<keyword evidence="8" id="KW-1185">Reference proteome</keyword>
<dbReference type="AlphaFoldDB" id="A0A1H2JH38"/>
<keyword evidence="3 5" id="KW-0238">DNA-binding</keyword>
<dbReference type="PANTHER" id="PTHR30055">
    <property type="entry name" value="HTH-TYPE TRANSCRIPTIONAL REGULATOR RUTR"/>
    <property type="match status" value="1"/>
</dbReference>
<feature type="DNA-binding region" description="H-T-H motif" evidence="5">
    <location>
        <begin position="24"/>
        <end position="43"/>
    </location>
</feature>
<evidence type="ECO:0000259" key="6">
    <source>
        <dbReference type="PROSITE" id="PS50977"/>
    </source>
</evidence>
<organism evidence="7 8">
    <name type="scientific">Jiangella alkaliphila</name>
    <dbReference type="NCBI Taxonomy" id="419479"/>
    <lineage>
        <taxon>Bacteria</taxon>
        <taxon>Bacillati</taxon>
        <taxon>Actinomycetota</taxon>
        <taxon>Actinomycetes</taxon>
        <taxon>Jiangellales</taxon>
        <taxon>Jiangellaceae</taxon>
        <taxon>Jiangella</taxon>
    </lineage>
</organism>
<accession>A0A1H2JH38</accession>
<protein>
    <submittedName>
        <fullName evidence="7">DNA-binding transcriptional regulator, AcrR family</fullName>
    </submittedName>
</protein>
<name>A0A1H2JH38_9ACTN</name>
<dbReference type="Pfam" id="PF13977">
    <property type="entry name" value="TetR_C_6"/>
    <property type="match status" value="1"/>
</dbReference>
<dbReference type="InterPro" id="IPR001647">
    <property type="entry name" value="HTH_TetR"/>
</dbReference>
<evidence type="ECO:0000256" key="3">
    <source>
        <dbReference type="ARBA" id="ARBA00023125"/>
    </source>
</evidence>
<dbReference type="RefSeq" id="WP_046769733.1">
    <property type="nucleotide sequence ID" value="NZ_KQ061240.1"/>
</dbReference>
<dbReference type="SUPFAM" id="SSF48498">
    <property type="entry name" value="Tetracyclin repressor-like, C-terminal domain"/>
    <property type="match status" value="1"/>
</dbReference>
<dbReference type="EMBL" id="LT629791">
    <property type="protein sequence ID" value="SDU55739.1"/>
    <property type="molecule type" value="Genomic_DNA"/>
</dbReference>
<evidence type="ECO:0000313" key="7">
    <source>
        <dbReference type="EMBL" id="SDU55739.1"/>
    </source>
</evidence>
<evidence type="ECO:0000256" key="5">
    <source>
        <dbReference type="PROSITE-ProRule" id="PRU00335"/>
    </source>
</evidence>
<dbReference type="InterPro" id="IPR009057">
    <property type="entry name" value="Homeodomain-like_sf"/>
</dbReference>
<dbReference type="Proteomes" id="UP000182977">
    <property type="component" value="Chromosome I"/>
</dbReference>